<dbReference type="EMBL" id="CAJOBJ010092000">
    <property type="protein sequence ID" value="CAF4547445.1"/>
    <property type="molecule type" value="Genomic_DNA"/>
</dbReference>
<dbReference type="GO" id="GO:0005795">
    <property type="term" value="C:Golgi stack"/>
    <property type="evidence" value="ECO:0007669"/>
    <property type="project" value="TreeGrafter"/>
</dbReference>
<dbReference type="GO" id="GO:0008375">
    <property type="term" value="F:acetylglucosaminyltransferase activity"/>
    <property type="evidence" value="ECO:0007669"/>
    <property type="project" value="TreeGrafter"/>
</dbReference>
<dbReference type="GO" id="GO:0005793">
    <property type="term" value="C:endoplasmic reticulum-Golgi intermediate compartment"/>
    <property type="evidence" value="ECO:0007669"/>
    <property type="project" value="TreeGrafter"/>
</dbReference>
<dbReference type="GO" id="GO:0005783">
    <property type="term" value="C:endoplasmic reticulum"/>
    <property type="evidence" value="ECO:0007669"/>
    <property type="project" value="TreeGrafter"/>
</dbReference>
<dbReference type="InterPro" id="IPR057279">
    <property type="entry name" value="MGAT4"/>
</dbReference>
<dbReference type="EMBL" id="CAJOBH010083065">
    <property type="protein sequence ID" value="CAF4526369.1"/>
    <property type="molecule type" value="Genomic_DNA"/>
</dbReference>
<dbReference type="Proteomes" id="UP000681720">
    <property type="component" value="Unassembled WGS sequence"/>
</dbReference>
<reference evidence="4" key="1">
    <citation type="submission" date="2021-02" db="EMBL/GenBank/DDBJ databases">
        <authorList>
            <person name="Nowell W R."/>
        </authorList>
    </citation>
    <scope>NUCLEOTIDE SEQUENCE</scope>
</reference>
<dbReference type="EMBL" id="CAJOBI010056976">
    <property type="protein sequence ID" value="CAF4398376.1"/>
    <property type="molecule type" value="Genomic_DNA"/>
</dbReference>
<evidence type="ECO:0000313" key="6">
    <source>
        <dbReference type="Proteomes" id="UP000681720"/>
    </source>
</evidence>
<dbReference type="InterPro" id="IPR006759">
    <property type="entry name" value="Glyco_transf_54"/>
</dbReference>
<accession>A0A8S2YCS3</accession>
<name>A0A8S2YCS3_9BILA</name>
<dbReference type="PANTHER" id="PTHR12062:SF9">
    <property type="entry name" value="ALPHA-1,3-MANNOSYL-GLYCOPROTEIN 4-BETA-N-ACETYLGLUCOSAMINYLTRANSFERASE A, ISOFORM A"/>
    <property type="match status" value="1"/>
</dbReference>
<sequence>MLSPAFHRQTTRENFLRQNVTFVLGIPTVKRDKQSYLIETIKSLIDNINSDDIERILIVIFIAEPFDIEYVRTTA</sequence>
<dbReference type="AlphaFoldDB" id="A0A8S2YCS3"/>
<proteinExistence type="predicted"/>
<dbReference type="GO" id="GO:0006487">
    <property type="term" value="P:protein N-linked glycosylation"/>
    <property type="evidence" value="ECO:0007669"/>
    <property type="project" value="TreeGrafter"/>
</dbReference>
<comment type="caution">
    <text evidence="4">The sequence shown here is derived from an EMBL/GenBank/DDBJ whole genome shotgun (WGS) entry which is preliminary data.</text>
</comment>
<dbReference type="Proteomes" id="UP000681967">
    <property type="component" value="Unassembled WGS sequence"/>
</dbReference>
<feature type="non-terminal residue" evidence="4">
    <location>
        <position position="75"/>
    </location>
</feature>
<protein>
    <recommendedName>
        <fullName evidence="1">MGAT4 conserved region domain-containing protein</fullName>
    </recommendedName>
</protein>
<dbReference type="Proteomes" id="UP000676336">
    <property type="component" value="Unassembled WGS sequence"/>
</dbReference>
<dbReference type="PANTHER" id="PTHR12062">
    <property type="entry name" value="N-ACETYLGLUCOSAMINYLTRANSFERASE VI"/>
    <property type="match status" value="1"/>
</dbReference>
<feature type="domain" description="MGAT4 conserved region" evidence="1">
    <location>
        <begin position="17"/>
        <end position="73"/>
    </location>
</feature>
<dbReference type="Pfam" id="PF04666">
    <property type="entry name" value="MGAT4_cons"/>
    <property type="match status" value="1"/>
</dbReference>
<evidence type="ECO:0000313" key="4">
    <source>
        <dbReference type="EMBL" id="CAF4547445.1"/>
    </source>
</evidence>
<organism evidence="4 6">
    <name type="scientific">Rotaria magnacalcarata</name>
    <dbReference type="NCBI Taxonomy" id="392030"/>
    <lineage>
        <taxon>Eukaryota</taxon>
        <taxon>Metazoa</taxon>
        <taxon>Spiralia</taxon>
        <taxon>Gnathifera</taxon>
        <taxon>Rotifera</taxon>
        <taxon>Eurotatoria</taxon>
        <taxon>Bdelloidea</taxon>
        <taxon>Philodinida</taxon>
        <taxon>Philodinidae</taxon>
        <taxon>Rotaria</taxon>
    </lineage>
</organism>
<dbReference type="EMBL" id="CAJOBJ010122952">
    <property type="protein sequence ID" value="CAF4685187.1"/>
    <property type="molecule type" value="Genomic_DNA"/>
</dbReference>
<evidence type="ECO:0000259" key="1">
    <source>
        <dbReference type="Pfam" id="PF04666"/>
    </source>
</evidence>
<evidence type="ECO:0000313" key="2">
    <source>
        <dbReference type="EMBL" id="CAF4398376.1"/>
    </source>
</evidence>
<gene>
    <name evidence="3" type="ORF">BYL167_LOCUS37122</name>
    <name evidence="4" type="ORF">GIL414_LOCUS36700</name>
    <name evidence="5" type="ORF">GIL414_LOCUS42435</name>
    <name evidence="2" type="ORF">SMN809_LOCUS30330</name>
</gene>
<evidence type="ECO:0000313" key="5">
    <source>
        <dbReference type="EMBL" id="CAF4685187.1"/>
    </source>
</evidence>
<evidence type="ECO:0000313" key="3">
    <source>
        <dbReference type="EMBL" id="CAF4526369.1"/>
    </source>
</evidence>